<feature type="transmembrane region" description="Helical" evidence="1">
    <location>
        <begin position="193"/>
        <end position="224"/>
    </location>
</feature>
<keyword evidence="3" id="KW-1185">Reference proteome</keyword>
<proteinExistence type="predicted"/>
<protein>
    <recommendedName>
        <fullName evidence="4">Glycosyltransferase RgtA/B/C/D-like domain-containing protein</fullName>
    </recommendedName>
</protein>
<name>A0A0A0K3K3_9MICO</name>
<feature type="transmembrane region" description="Helical" evidence="1">
    <location>
        <begin position="397"/>
        <end position="419"/>
    </location>
</feature>
<reference evidence="2 3" key="1">
    <citation type="submission" date="2013-08" db="EMBL/GenBank/DDBJ databases">
        <title>The genome sequence of Knoellia aerolata.</title>
        <authorList>
            <person name="Zhu W."/>
            <person name="Wang G."/>
        </authorList>
    </citation>
    <scope>NUCLEOTIDE SEQUENCE [LARGE SCALE GENOMIC DNA]</scope>
    <source>
        <strain evidence="2 3">DSM 18566</strain>
    </source>
</reference>
<feature type="transmembrane region" description="Helical" evidence="1">
    <location>
        <begin position="161"/>
        <end position="181"/>
    </location>
</feature>
<evidence type="ECO:0008006" key="4">
    <source>
        <dbReference type="Google" id="ProtNLM"/>
    </source>
</evidence>
<dbReference type="STRING" id="1385519.N801_11225"/>
<dbReference type="AlphaFoldDB" id="A0A0A0K3K3"/>
<evidence type="ECO:0000256" key="1">
    <source>
        <dbReference type="SAM" id="Phobius"/>
    </source>
</evidence>
<accession>A0A0A0K3K3</accession>
<organism evidence="2 3">
    <name type="scientific">Knoellia aerolata DSM 18566</name>
    <dbReference type="NCBI Taxonomy" id="1385519"/>
    <lineage>
        <taxon>Bacteria</taxon>
        <taxon>Bacillati</taxon>
        <taxon>Actinomycetota</taxon>
        <taxon>Actinomycetes</taxon>
        <taxon>Micrococcales</taxon>
        <taxon>Intrasporangiaceae</taxon>
        <taxon>Knoellia</taxon>
    </lineage>
</organism>
<evidence type="ECO:0000313" key="2">
    <source>
        <dbReference type="EMBL" id="KGN42882.1"/>
    </source>
</evidence>
<comment type="caution">
    <text evidence="2">The sequence shown here is derived from an EMBL/GenBank/DDBJ whole genome shotgun (WGS) entry which is preliminary data.</text>
</comment>
<sequence length="608" mass="62909">MFGGTDQRGWPIMRGRLFHGRRDMRFRDASEMDRRWGGPTVLPVLFSIVVAVVILGPALGRGVVLAYDMVWSPDARLTPFATGIGTPAPRAVPSDALAWLAGLVLTPALAQKFMLVAVLVVASTGVVALLRHVVPDAGPVACSLAALAGVWNPFVSEHLVVGQWTVLLGYALLPWALRAAHRSVLGGEGRHELVLVLGAAGLGGVNTVLLVAAGGCAVLLAALATDVRRSAASLVLASVTVAAVSAVWALPALAAGAGVSSGGVSAFTPTADTPLGVWGSLVSGGGFWNAAAHPVQRDVPLVALTAGLLSVAAFVGFGVALRRTRHGLLMAPVIVGVGVVALSVLPFTGGVWAWLVTDVPGGGALRDSHKFLAAWVVATSVGVGVMVDGVRRRADSALAGVVSVVVLGLVVLLSSHIAWGVGGRLDAVQVPQGYRTAAADLTALPRGEVGLLPWNQYRRYEWNASRISLTLAPRIVGQRVLFDDSLPLRSGVVDGEDPRAAAVSQRISEGIAPVDAVRAAGVRYVAAELRTRLPVDQAGVRASGRVVVDRPDLLVVEVDDGAAGQAPEASWNVVGWTVTLLTMSLLALSAAVSRKSRRLLASLLRSPP</sequence>
<feature type="transmembrane region" description="Helical" evidence="1">
    <location>
        <begin position="40"/>
        <end position="59"/>
    </location>
</feature>
<dbReference type="eggNOG" id="ENOG502Z7TU">
    <property type="taxonomic scope" value="Bacteria"/>
</dbReference>
<keyword evidence="1" id="KW-1133">Transmembrane helix</keyword>
<feature type="transmembrane region" description="Helical" evidence="1">
    <location>
        <begin position="372"/>
        <end position="390"/>
    </location>
</feature>
<dbReference type="Proteomes" id="UP000030013">
    <property type="component" value="Unassembled WGS sequence"/>
</dbReference>
<feature type="transmembrane region" description="Helical" evidence="1">
    <location>
        <begin position="230"/>
        <end position="254"/>
    </location>
</feature>
<dbReference type="EMBL" id="AVPL01000002">
    <property type="protein sequence ID" value="KGN42882.1"/>
    <property type="molecule type" value="Genomic_DNA"/>
</dbReference>
<keyword evidence="1" id="KW-0472">Membrane</keyword>
<feature type="transmembrane region" description="Helical" evidence="1">
    <location>
        <begin position="113"/>
        <end position="130"/>
    </location>
</feature>
<feature type="transmembrane region" description="Helical" evidence="1">
    <location>
        <begin position="328"/>
        <end position="352"/>
    </location>
</feature>
<keyword evidence="1" id="KW-0812">Transmembrane</keyword>
<evidence type="ECO:0000313" key="3">
    <source>
        <dbReference type="Proteomes" id="UP000030013"/>
    </source>
</evidence>
<gene>
    <name evidence="2" type="ORF">N801_11225</name>
</gene>
<feature type="transmembrane region" description="Helical" evidence="1">
    <location>
        <begin position="301"/>
        <end position="321"/>
    </location>
</feature>